<reference evidence="2 3" key="1">
    <citation type="submission" date="2018-08" db="EMBL/GenBank/DDBJ databases">
        <title>Meiothermus luteus KCTC 52599 genome sequencing project.</title>
        <authorList>
            <person name="Da Costa M.S."/>
            <person name="Albuquerque L."/>
            <person name="Raposo P."/>
            <person name="Froufe H.J.C."/>
            <person name="Barroso C.S."/>
            <person name="Egas C."/>
        </authorList>
    </citation>
    <scope>NUCLEOTIDE SEQUENCE [LARGE SCALE GENOMIC DNA]</scope>
    <source>
        <strain evidence="2 3">KCTC 52599</strain>
    </source>
</reference>
<dbReference type="NCBIfam" id="TIGR02548">
    <property type="entry name" value="casB_cse2"/>
    <property type="match status" value="1"/>
</dbReference>
<dbReference type="EMBL" id="QWKZ01000045">
    <property type="protein sequence ID" value="RIH85407.1"/>
    <property type="molecule type" value="Genomic_DNA"/>
</dbReference>
<protein>
    <submittedName>
        <fullName evidence="2">CRISPR-associated protein Cse2</fullName>
    </submittedName>
</protein>
<dbReference type="Proteomes" id="UP000265800">
    <property type="component" value="Unassembled WGS sequence"/>
</dbReference>
<evidence type="ECO:0000256" key="1">
    <source>
        <dbReference type="SAM" id="MobiDB-lite"/>
    </source>
</evidence>
<dbReference type="OrthoDB" id="69928at2"/>
<feature type="region of interest" description="Disordered" evidence="1">
    <location>
        <begin position="69"/>
        <end position="88"/>
    </location>
</feature>
<gene>
    <name evidence="2" type="primary">cse2</name>
    <name evidence="2" type="ORF">Mlute_01576</name>
</gene>
<keyword evidence="3" id="KW-1185">Reference proteome</keyword>
<comment type="caution">
    <text evidence="2">The sequence shown here is derived from an EMBL/GenBank/DDBJ whole genome shotgun (WGS) entry which is preliminary data.</text>
</comment>
<name>A0A399ELB4_9DEIN</name>
<dbReference type="AlphaFoldDB" id="A0A399ELB4"/>
<dbReference type="CDD" id="cd09731">
    <property type="entry name" value="Cse2_I-E"/>
    <property type="match status" value="1"/>
</dbReference>
<evidence type="ECO:0000313" key="3">
    <source>
        <dbReference type="Proteomes" id="UP000265800"/>
    </source>
</evidence>
<dbReference type="Gene3D" id="1.10.520.40">
    <property type="entry name" value="CRISPR-associated protein Cse2"/>
    <property type="match status" value="1"/>
</dbReference>
<sequence length="187" mass="21930">MQYLRRRSEPADLAKLRRALGDPGQEVIPVVEGFLGRIQDEREDRWERTCYYLVAGLWALTVSSSELEQLRRQPEEEPETGQAEKKPVGAGYRRTLGHAIAQLYLARDQPKSLEQRFIALLDADEEQLPYRIRQMVQLLKSEEGIRIYWSELLRDLLAWNSERKPVQQKWARAFYRTLAKEAEGEEE</sequence>
<dbReference type="InterPro" id="IPR013382">
    <property type="entry name" value="CRISPR-assoc_prot_Cse2"/>
</dbReference>
<accession>A0A399ELB4</accession>
<evidence type="ECO:0000313" key="2">
    <source>
        <dbReference type="EMBL" id="RIH85407.1"/>
    </source>
</evidence>
<organism evidence="2 3">
    <name type="scientific">Meiothermus luteus</name>
    <dbReference type="NCBI Taxonomy" id="2026184"/>
    <lineage>
        <taxon>Bacteria</taxon>
        <taxon>Thermotogati</taxon>
        <taxon>Deinococcota</taxon>
        <taxon>Deinococci</taxon>
        <taxon>Thermales</taxon>
        <taxon>Thermaceae</taxon>
        <taxon>Meiothermus</taxon>
    </lineage>
</organism>
<proteinExistence type="predicted"/>
<dbReference type="Pfam" id="PF09485">
    <property type="entry name" value="CRISPR_Cse2"/>
    <property type="match status" value="1"/>
</dbReference>
<dbReference type="InterPro" id="IPR038287">
    <property type="entry name" value="Cse2_sf"/>
</dbReference>